<dbReference type="PANTHER" id="PTHR47708">
    <property type="match status" value="1"/>
</dbReference>
<dbReference type="AlphaFoldDB" id="K1Q3I6"/>
<reference evidence="1" key="1">
    <citation type="journal article" date="2012" name="Nature">
        <title>The oyster genome reveals stress adaptation and complexity of shell formation.</title>
        <authorList>
            <person name="Zhang G."/>
            <person name="Fang X."/>
            <person name="Guo X."/>
            <person name="Li L."/>
            <person name="Luo R."/>
            <person name="Xu F."/>
            <person name="Yang P."/>
            <person name="Zhang L."/>
            <person name="Wang X."/>
            <person name="Qi H."/>
            <person name="Xiong Z."/>
            <person name="Que H."/>
            <person name="Xie Y."/>
            <person name="Holland P.W."/>
            <person name="Paps J."/>
            <person name="Zhu Y."/>
            <person name="Wu F."/>
            <person name="Chen Y."/>
            <person name="Wang J."/>
            <person name="Peng C."/>
            <person name="Meng J."/>
            <person name="Yang L."/>
            <person name="Liu J."/>
            <person name="Wen B."/>
            <person name="Zhang N."/>
            <person name="Huang Z."/>
            <person name="Zhu Q."/>
            <person name="Feng Y."/>
            <person name="Mount A."/>
            <person name="Hedgecock D."/>
            <person name="Xu Z."/>
            <person name="Liu Y."/>
            <person name="Domazet-Loso T."/>
            <person name="Du Y."/>
            <person name="Sun X."/>
            <person name="Zhang S."/>
            <person name="Liu B."/>
            <person name="Cheng P."/>
            <person name="Jiang X."/>
            <person name="Li J."/>
            <person name="Fan D."/>
            <person name="Wang W."/>
            <person name="Fu W."/>
            <person name="Wang T."/>
            <person name="Wang B."/>
            <person name="Zhang J."/>
            <person name="Peng Z."/>
            <person name="Li Y."/>
            <person name="Li N."/>
            <person name="Wang J."/>
            <person name="Chen M."/>
            <person name="He Y."/>
            <person name="Tan F."/>
            <person name="Song X."/>
            <person name="Zheng Q."/>
            <person name="Huang R."/>
            <person name="Yang H."/>
            <person name="Du X."/>
            <person name="Chen L."/>
            <person name="Yang M."/>
            <person name="Gaffney P.M."/>
            <person name="Wang S."/>
            <person name="Luo L."/>
            <person name="She Z."/>
            <person name="Ming Y."/>
            <person name="Huang W."/>
            <person name="Zhang S."/>
            <person name="Huang B."/>
            <person name="Zhang Y."/>
            <person name="Qu T."/>
            <person name="Ni P."/>
            <person name="Miao G."/>
            <person name="Wang J."/>
            <person name="Wang Q."/>
            <person name="Steinberg C.E."/>
            <person name="Wang H."/>
            <person name="Li N."/>
            <person name="Qian L."/>
            <person name="Zhang G."/>
            <person name="Li Y."/>
            <person name="Yang H."/>
            <person name="Liu X."/>
            <person name="Wang J."/>
            <person name="Yin Y."/>
            <person name="Wang J."/>
        </authorList>
    </citation>
    <scope>NUCLEOTIDE SEQUENCE [LARGE SCALE GENOMIC DNA]</scope>
    <source>
        <strain evidence="1">05x7-T-G4-1.051#20</strain>
    </source>
</reference>
<dbReference type="PANTHER" id="PTHR47708:SF2">
    <property type="entry name" value="SI:CH73-132F6.5"/>
    <property type="match status" value="1"/>
</dbReference>
<dbReference type="HOGENOM" id="CLU_2724664_0_0_1"/>
<organism evidence="1">
    <name type="scientific">Magallana gigas</name>
    <name type="common">Pacific oyster</name>
    <name type="synonym">Crassostrea gigas</name>
    <dbReference type="NCBI Taxonomy" id="29159"/>
    <lineage>
        <taxon>Eukaryota</taxon>
        <taxon>Metazoa</taxon>
        <taxon>Spiralia</taxon>
        <taxon>Lophotrochozoa</taxon>
        <taxon>Mollusca</taxon>
        <taxon>Bivalvia</taxon>
        <taxon>Autobranchia</taxon>
        <taxon>Pteriomorphia</taxon>
        <taxon>Ostreida</taxon>
        <taxon>Ostreoidea</taxon>
        <taxon>Ostreidae</taxon>
        <taxon>Magallana</taxon>
    </lineage>
</organism>
<proteinExistence type="predicted"/>
<evidence type="ECO:0000313" key="1">
    <source>
        <dbReference type="EMBL" id="EKC28468.1"/>
    </source>
</evidence>
<dbReference type="InParanoid" id="K1Q3I6"/>
<protein>
    <submittedName>
        <fullName evidence="1">Uncharacterized protein</fullName>
    </submittedName>
</protein>
<name>K1Q3I6_MAGGI</name>
<accession>K1Q3I6</accession>
<sequence>MSDFTKVNLEVLGSEHIYGPHSRVPKGVRDAVMWLAVQHKDKKALEFFAKEIAPAGTGMGMYLPLTSCVPVF</sequence>
<dbReference type="EMBL" id="JH816453">
    <property type="protein sequence ID" value="EKC28468.1"/>
    <property type="molecule type" value="Genomic_DNA"/>
</dbReference>
<gene>
    <name evidence="1" type="ORF">CGI_10027753</name>
</gene>